<evidence type="ECO:0000313" key="1">
    <source>
        <dbReference type="EMBL" id="GBM44462.1"/>
    </source>
</evidence>
<gene>
    <name evidence="1" type="ORF">AVEN_184677_1</name>
</gene>
<evidence type="ECO:0000313" key="2">
    <source>
        <dbReference type="Proteomes" id="UP000499080"/>
    </source>
</evidence>
<dbReference type="Proteomes" id="UP000499080">
    <property type="component" value="Unassembled WGS sequence"/>
</dbReference>
<sequence length="96" mass="10719">MSLDTAQLIADQVFLEFTLQLLDLGISARNLLSKASWWMGRGVGRKSRRCESHSGSKFGLFTIVCETLQSSNGIEKGVCSRPQTNICRFLLINRPD</sequence>
<proteinExistence type="predicted"/>
<dbReference type="OrthoDB" id="10560222at2759"/>
<comment type="caution">
    <text evidence="1">The sequence shown here is derived from an EMBL/GenBank/DDBJ whole genome shotgun (WGS) entry which is preliminary data.</text>
</comment>
<protein>
    <submittedName>
        <fullName evidence="1">Uncharacterized protein</fullName>
    </submittedName>
</protein>
<accession>A0A4Y2FSI4</accession>
<organism evidence="1 2">
    <name type="scientific">Araneus ventricosus</name>
    <name type="common">Orbweaver spider</name>
    <name type="synonym">Epeira ventricosa</name>
    <dbReference type="NCBI Taxonomy" id="182803"/>
    <lineage>
        <taxon>Eukaryota</taxon>
        <taxon>Metazoa</taxon>
        <taxon>Ecdysozoa</taxon>
        <taxon>Arthropoda</taxon>
        <taxon>Chelicerata</taxon>
        <taxon>Arachnida</taxon>
        <taxon>Araneae</taxon>
        <taxon>Araneomorphae</taxon>
        <taxon>Entelegynae</taxon>
        <taxon>Araneoidea</taxon>
        <taxon>Araneidae</taxon>
        <taxon>Araneus</taxon>
    </lineage>
</organism>
<dbReference type="AlphaFoldDB" id="A0A4Y2FSI4"/>
<reference evidence="1 2" key="1">
    <citation type="journal article" date="2019" name="Sci. Rep.">
        <title>Orb-weaving spider Araneus ventricosus genome elucidates the spidroin gene catalogue.</title>
        <authorList>
            <person name="Kono N."/>
            <person name="Nakamura H."/>
            <person name="Ohtoshi R."/>
            <person name="Moran D.A.P."/>
            <person name="Shinohara A."/>
            <person name="Yoshida Y."/>
            <person name="Fujiwara M."/>
            <person name="Mori M."/>
            <person name="Tomita M."/>
            <person name="Arakawa K."/>
        </authorList>
    </citation>
    <scope>NUCLEOTIDE SEQUENCE [LARGE SCALE GENOMIC DNA]</scope>
</reference>
<keyword evidence="2" id="KW-1185">Reference proteome</keyword>
<dbReference type="EMBL" id="BGPR01001066">
    <property type="protein sequence ID" value="GBM44462.1"/>
    <property type="molecule type" value="Genomic_DNA"/>
</dbReference>
<name>A0A4Y2FSI4_ARAVE</name>